<dbReference type="Pfam" id="PF04102">
    <property type="entry name" value="SlyX"/>
    <property type="match status" value="1"/>
</dbReference>
<name>A0A261TYC5_9BORD</name>
<comment type="caution">
    <text evidence="2">The sequence shown here is derived from an EMBL/GenBank/DDBJ whole genome shotgun (WGS) entry which is preliminary data.</text>
</comment>
<keyword evidence="3" id="KW-1185">Reference proteome</keyword>
<evidence type="ECO:0000256" key="1">
    <source>
        <dbReference type="SAM" id="MobiDB-lite"/>
    </source>
</evidence>
<reference evidence="2 3" key="1">
    <citation type="submission" date="2017-05" db="EMBL/GenBank/DDBJ databases">
        <title>Complete and WGS of Bordetella genogroups.</title>
        <authorList>
            <person name="Spilker T."/>
            <person name="LiPuma J."/>
        </authorList>
    </citation>
    <scope>NUCLEOTIDE SEQUENCE [LARGE SCALE GENOMIC DNA]</scope>
    <source>
        <strain evidence="2 3">AU9919</strain>
    </source>
</reference>
<dbReference type="Proteomes" id="UP000216885">
    <property type="component" value="Unassembled WGS sequence"/>
</dbReference>
<evidence type="ECO:0000313" key="3">
    <source>
        <dbReference type="Proteomes" id="UP000216885"/>
    </source>
</evidence>
<sequence>MNAATDTDRRLADLEIKLGLAEDMLDQLNQSLFRQQQLIERMARELADLRQQAPDNAGGSFRSLLDEIPPHY</sequence>
<dbReference type="PANTHER" id="PTHR36508">
    <property type="entry name" value="PROTEIN SLYX"/>
    <property type="match status" value="1"/>
</dbReference>
<accession>A0A261TYC5</accession>
<dbReference type="InterPro" id="IPR007236">
    <property type="entry name" value="SlyX"/>
</dbReference>
<evidence type="ECO:0000313" key="2">
    <source>
        <dbReference type="EMBL" id="OZI54639.1"/>
    </source>
</evidence>
<protein>
    <submittedName>
        <fullName evidence="2">SlyX protein</fullName>
    </submittedName>
</protein>
<gene>
    <name evidence="2" type="ORF">CAL20_16825</name>
</gene>
<feature type="region of interest" description="Disordered" evidence="1">
    <location>
        <begin position="50"/>
        <end position="72"/>
    </location>
</feature>
<dbReference type="AlphaFoldDB" id="A0A261TYC5"/>
<dbReference type="Gene3D" id="1.20.5.300">
    <property type="match status" value="1"/>
</dbReference>
<dbReference type="RefSeq" id="WP_094820702.1">
    <property type="nucleotide sequence ID" value="NZ_NEVO01000005.1"/>
</dbReference>
<dbReference type="OrthoDB" id="5297107at2"/>
<dbReference type="EMBL" id="NEVQ01000016">
    <property type="protein sequence ID" value="OZI54639.1"/>
    <property type="molecule type" value="Genomic_DNA"/>
</dbReference>
<dbReference type="PANTHER" id="PTHR36508:SF1">
    <property type="entry name" value="PROTEIN SLYX"/>
    <property type="match status" value="1"/>
</dbReference>
<organism evidence="2 3">
    <name type="scientific">Bordetella genomosp. 4</name>
    <dbReference type="NCBI Taxonomy" id="463044"/>
    <lineage>
        <taxon>Bacteria</taxon>
        <taxon>Pseudomonadati</taxon>
        <taxon>Pseudomonadota</taxon>
        <taxon>Betaproteobacteria</taxon>
        <taxon>Burkholderiales</taxon>
        <taxon>Alcaligenaceae</taxon>
        <taxon>Bordetella</taxon>
    </lineage>
</organism>
<proteinExistence type="predicted"/>